<evidence type="ECO:0000259" key="2">
    <source>
        <dbReference type="SMART" id="SM00849"/>
    </source>
</evidence>
<dbReference type="Gene3D" id="3.60.15.10">
    <property type="entry name" value="Ribonuclease Z/Hydroxyacylglutathione hydrolase-like"/>
    <property type="match status" value="1"/>
</dbReference>
<dbReference type="InterPro" id="IPR036866">
    <property type="entry name" value="RibonucZ/Hydroxyglut_hydro"/>
</dbReference>
<dbReference type="InterPro" id="IPR050855">
    <property type="entry name" value="NDM-1-like"/>
</dbReference>
<proteinExistence type="inferred from homology"/>
<sequence>MKAIHKWIPLSLIFLITISCREDDGQSLSNGTSDNDIITIQSTWFKVDYARPKTYLIREPRSQQGNVSYLLIGDEQALMIDTGSGENKAESGNKIKHIVDQLTSKPVSLLLSHFHFDHNQNIKEFDHVVFPQLESLEAQVSDDSIYYFSAEDLFIGSEPREVKVNKWLPLNTDIDLGNRVIQIINIPGHTDESVAVIDKTNKMAFLGDYLYNGALFAFDYADLTKYKKSIQYLIDNLTPDYQLFGAHGEPQIPFNKLETLQGLLSCITSNTCSSTSTTLWGKPADIYRYEGMSMVIFLNL</sequence>
<dbReference type="Pfam" id="PF00753">
    <property type="entry name" value="Lactamase_B"/>
    <property type="match status" value="1"/>
</dbReference>
<dbReference type="InterPro" id="IPR001279">
    <property type="entry name" value="Metallo-B-lactamas"/>
</dbReference>
<protein>
    <submittedName>
        <fullName evidence="3">MBL fold metallo-hydrolase</fullName>
    </submittedName>
</protein>
<feature type="domain" description="Metallo-beta-lactamase" evidence="2">
    <location>
        <begin position="65"/>
        <end position="247"/>
    </location>
</feature>
<dbReference type="SMART" id="SM00849">
    <property type="entry name" value="Lactamase_B"/>
    <property type="match status" value="1"/>
</dbReference>
<dbReference type="EMBL" id="JAUJEA010000006">
    <property type="protein sequence ID" value="MDN5202963.1"/>
    <property type="molecule type" value="Genomic_DNA"/>
</dbReference>
<comment type="caution">
    <text evidence="3">The sequence shown here is derived from an EMBL/GenBank/DDBJ whole genome shotgun (WGS) entry which is preliminary data.</text>
</comment>
<name>A0ABT8KRA8_9BACT</name>
<comment type="similarity">
    <text evidence="1">Belongs to the metallo-beta-lactamase superfamily. Class-B beta-lactamase family.</text>
</comment>
<reference evidence="3" key="1">
    <citation type="submission" date="2023-06" db="EMBL/GenBank/DDBJ databases">
        <title>Genomic of Parafulvivirga corallium.</title>
        <authorList>
            <person name="Wang G."/>
        </authorList>
    </citation>
    <scope>NUCLEOTIDE SEQUENCE</scope>
    <source>
        <strain evidence="3">BMA10</strain>
    </source>
</reference>
<organism evidence="3 4">
    <name type="scientific">Splendidivirga corallicola</name>
    <dbReference type="NCBI Taxonomy" id="3051826"/>
    <lineage>
        <taxon>Bacteria</taxon>
        <taxon>Pseudomonadati</taxon>
        <taxon>Bacteroidota</taxon>
        <taxon>Cytophagia</taxon>
        <taxon>Cytophagales</taxon>
        <taxon>Splendidivirgaceae</taxon>
        <taxon>Splendidivirga</taxon>
    </lineage>
</organism>
<dbReference type="PANTHER" id="PTHR42951">
    <property type="entry name" value="METALLO-BETA-LACTAMASE DOMAIN-CONTAINING"/>
    <property type="match status" value="1"/>
</dbReference>
<dbReference type="SUPFAM" id="SSF56281">
    <property type="entry name" value="Metallo-hydrolase/oxidoreductase"/>
    <property type="match status" value="1"/>
</dbReference>
<evidence type="ECO:0000313" key="4">
    <source>
        <dbReference type="Proteomes" id="UP001172082"/>
    </source>
</evidence>
<dbReference type="Proteomes" id="UP001172082">
    <property type="component" value="Unassembled WGS sequence"/>
</dbReference>
<evidence type="ECO:0000256" key="1">
    <source>
        <dbReference type="ARBA" id="ARBA00005250"/>
    </source>
</evidence>
<gene>
    <name evidence="3" type="ORF">QQ008_16355</name>
</gene>
<accession>A0ABT8KRA8</accession>
<keyword evidence="4" id="KW-1185">Reference proteome</keyword>
<evidence type="ECO:0000313" key="3">
    <source>
        <dbReference type="EMBL" id="MDN5202963.1"/>
    </source>
</evidence>
<dbReference type="PROSITE" id="PS51257">
    <property type="entry name" value="PROKAR_LIPOPROTEIN"/>
    <property type="match status" value="1"/>
</dbReference>
<dbReference type="RefSeq" id="WP_346752987.1">
    <property type="nucleotide sequence ID" value="NZ_JAUJEA010000006.1"/>
</dbReference>
<dbReference type="PANTHER" id="PTHR42951:SF4">
    <property type="entry name" value="ACYL-COENZYME A THIOESTERASE MBLAC2"/>
    <property type="match status" value="1"/>
</dbReference>